<dbReference type="PANTHER" id="PTHR30136">
    <property type="entry name" value="HELIX-TURN-HELIX TRANSCRIPTIONAL REGULATOR, ICLR FAMILY"/>
    <property type="match status" value="1"/>
</dbReference>
<dbReference type="SMART" id="SM00346">
    <property type="entry name" value="HTH_ICLR"/>
    <property type="match status" value="1"/>
</dbReference>
<dbReference type="InterPro" id="IPR036388">
    <property type="entry name" value="WH-like_DNA-bd_sf"/>
</dbReference>
<dbReference type="InterPro" id="IPR036390">
    <property type="entry name" value="WH_DNA-bd_sf"/>
</dbReference>
<feature type="domain" description="IclR-ED" evidence="5">
    <location>
        <begin position="74"/>
        <end position="255"/>
    </location>
</feature>
<dbReference type="Gene3D" id="3.30.450.40">
    <property type="match status" value="1"/>
</dbReference>
<dbReference type="PROSITE" id="PS51077">
    <property type="entry name" value="HTH_ICLR"/>
    <property type="match status" value="1"/>
</dbReference>
<dbReference type="PROSITE" id="PS51078">
    <property type="entry name" value="ICLR_ED"/>
    <property type="match status" value="1"/>
</dbReference>
<dbReference type="GO" id="GO:0045892">
    <property type="term" value="P:negative regulation of DNA-templated transcription"/>
    <property type="evidence" value="ECO:0007669"/>
    <property type="project" value="TreeGrafter"/>
</dbReference>
<proteinExistence type="predicted"/>
<keyword evidence="7" id="KW-1185">Reference proteome</keyword>
<dbReference type="GO" id="GO:0003677">
    <property type="term" value="F:DNA binding"/>
    <property type="evidence" value="ECO:0007669"/>
    <property type="project" value="UniProtKB-KW"/>
</dbReference>
<evidence type="ECO:0000256" key="3">
    <source>
        <dbReference type="ARBA" id="ARBA00023163"/>
    </source>
</evidence>
<dbReference type="EMBL" id="MIGB01000066">
    <property type="protein sequence ID" value="OSY34789.1"/>
    <property type="molecule type" value="Genomic_DNA"/>
</dbReference>
<keyword evidence="2" id="KW-0238">DNA-binding</keyword>
<organism evidence="6 7">
    <name type="scientific">Pseudonocardia autotrophica</name>
    <name type="common">Amycolata autotrophica</name>
    <name type="synonym">Nocardia autotrophica</name>
    <dbReference type="NCBI Taxonomy" id="2074"/>
    <lineage>
        <taxon>Bacteria</taxon>
        <taxon>Bacillati</taxon>
        <taxon>Actinomycetota</taxon>
        <taxon>Actinomycetes</taxon>
        <taxon>Pseudonocardiales</taxon>
        <taxon>Pseudonocardiaceae</taxon>
        <taxon>Pseudonocardia</taxon>
    </lineage>
</organism>
<dbReference type="RefSeq" id="WP_085916566.1">
    <property type="nucleotide sequence ID" value="NZ_AP018920.1"/>
</dbReference>
<keyword evidence="1" id="KW-0805">Transcription regulation</keyword>
<protein>
    <submittedName>
        <fullName evidence="6">HTH-type transcriptional regulator KipR</fullName>
    </submittedName>
</protein>
<dbReference type="PANTHER" id="PTHR30136:SF24">
    <property type="entry name" value="HTH-TYPE TRANSCRIPTIONAL REPRESSOR ALLR"/>
    <property type="match status" value="1"/>
</dbReference>
<evidence type="ECO:0000259" key="4">
    <source>
        <dbReference type="PROSITE" id="PS51077"/>
    </source>
</evidence>
<dbReference type="Pfam" id="PF01614">
    <property type="entry name" value="IclR_C"/>
    <property type="match status" value="1"/>
</dbReference>
<dbReference type="InterPro" id="IPR014757">
    <property type="entry name" value="Tscrpt_reg_IclR_C"/>
</dbReference>
<dbReference type="Proteomes" id="UP000194360">
    <property type="component" value="Unassembled WGS sequence"/>
</dbReference>
<dbReference type="InterPro" id="IPR005471">
    <property type="entry name" value="Tscrpt_reg_IclR_N"/>
</dbReference>
<comment type="caution">
    <text evidence="6">The sequence shown here is derived from an EMBL/GenBank/DDBJ whole genome shotgun (WGS) entry which is preliminary data.</text>
</comment>
<dbReference type="OrthoDB" id="4068713at2"/>
<accession>A0A1Y2MIJ9</accession>
<dbReference type="Pfam" id="PF09339">
    <property type="entry name" value="HTH_IclR"/>
    <property type="match status" value="1"/>
</dbReference>
<dbReference type="SUPFAM" id="SSF46785">
    <property type="entry name" value="Winged helix' DNA-binding domain"/>
    <property type="match status" value="1"/>
</dbReference>
<keyword evidence="3" id="KW-0804">Transcription</keyword>
<evidence type="ECO:0000259" key="5">
    <source>
        <dbReference type="PROSITE" id="PS51078"/>
    </source>
</evidence>
<sequence>MSEKAPSTGEPVRVLVKAMSVLDLLAEESEPISLGEIAGRLDLNKSTCYRILHTLAAGDFVERSSPGTYRLGIGAFRIGSAMARRMGVRERALPAMQELYRATGETIFLLIPRGDEAVCVERLDGRYAATHILRVGGALPLHRGAGPRLLLASLPDDQVETYLRGLMVPTSSRHTSPTALRDQVAQIRSAGYAMSEDDVEVGVRALSGAVRDHEDHVVAALSISGLTAHLPDSELDRLLDLLRAATAAASQALGYRSG</sequence>
<evidence type="ECO:0000313" key="7">
    <source>
        <dbReference type="Proteomes" id="UP000194360"/>
    </source>
</evidence>
<dbReference type="SUPFAM" id="SSF55781">
    <property type="entry name" value="GAF domain-like"/>
    <property type="match status" value="1"/>
</dbReference>
<evidence type="ECO:0000256" key="2">
    <source>
        <dbReference type="ARBA" id="ARBA00023125"/>
    </source>
</evidence>
<gene>
    <name evidence="6" type="primary">kipR_5</name>
    <name evidence="6" type="ORF">BG845_06520</name>
</gene>
<evidence type="ECO:0000313" key="6">
    <source>
        <dbReference type="EMBL" id="OSY34789.1"/>
    </source>
</evidence>
<dbReference type="GO" id="GO:0003700">
    <property type="term" value="F:DNA-binding transcription factor activity"/>
    <property type="evidence" value="ECO:0007669"/>
    <property type="project" value="TreeGrafter"/>
</dbReference>
<reference evidence="6 7" key="1">
    <citation type="submission" date="2016-09" db="EMBL/GenBank/DDBJ databases">
        <title>Pseudonocardia autotrophica DSM535, a candidate organism with high potential of specific P450 cytochromes.</title>
        <authorList>
            <person name="Grumaz C."/>
            <person name="Vainshtein Y."/>
            <person name="Kirstahler P."/>
            <person name="Sohn K."/>
        </authorList>
    </citation>
    <scope>NUCLEOTIDE SEQUENCE [LARGE SCALE GENOMIC DNA]</scope>
    <source>
        <strain evidence="6 7">DSM 535</strain>
    </source>
</reference>
<dbReference type="AlphaFoldDB" id="A0A1Y2MIJ9"/>
<dbReference type="Gene3D" id="1.10.10.10">
    <property type="entry name" value="Winged helix-like DNA-binding domain superfamily/Winged helix DNA-binding domain"/>
    <property type="match status" value="1"/>
</dbReference>
<dbReference type="STRING" id="2074.BG845_06520"/>
<name>A0A1Y2MIJ9_PSEAH</name>
<dbReference type="InterPro" id="IPR050707">
    <property type="entry name" value="HTH_MetabolicPath_Reg"/>
</dbReference>
<evidence type="ECO:0000256" key="1">
    <source>
        <dbReference type="ARBA" id="ARBA00023015"/>
    </source>
</evidence>
<feature type="domain" description="HTH iclR-type" evidence="4">
    <location>
        <begin position="12"/>
        <end position="73"/>
    </location>
</feature>
<dbReference type="InterPro" id="IPR029016">
    <property type="entry name" value="GAF-like_dom_sf"/>
</dbReference>